<dbReference type="Gene3D" id="3.20.20.450">
    <property type="entry name" value="EAL domain"/>
    <property type="match status" value="1"/>
</dbReference>
<organism evidence="2 3">
    <name type="scientific">Alicyclobacillus fastidiosus</name>
    <dbReference type="NCBI Taxonomy" id="392011"/>
    <lineage>
        <taxon>Bacteria</taxon>
        <taxon>Bacillati</taxon>
        <taxon>Bacillota</taxon>
        <taxon>Bacilli</taxon>
        <taxon>Bacillales</taxon>
        <taxon>Alicyclobacillaceae</taxon>
        <taxon>Alicyclobacillus</taxon>
    </lineage>
</organism>
<dbReference type="InterPro" id="IPR035919">
    <property type="entry name" value="EAL_sf"/>
</dbReference>
<dbReference type="CDD" id="cd01948">
    <property type="entry name" value="EAL"/>
    <property type="match status" value="1"/>
</dbReference>
<proteinExistence type="predicted"/>
<protein>
    <submittedName>
        <fullName evidence="2">EAL domain-containing protein</fullName>
    </submittedName>
</protein>
<gene>
    <name evidence="2" type="ORF">KKP3000_000692</name>
</gene>
<name>A0ABV5AI05_9BACL</name>
<comment type="caution">
    <text evidence="2">The sequence shown here is derived from an EMBL/GenBank/DDBJ whole genome shotgun (WGS) entry which is preliminary data.</text>
</comment>
<reference evidence="2 3" key="1">
    <citation type="journal article" date="2024" name="Int. J. Mol. Sci.">
        <title>Exploration of Alicyclobacillus spp. Genome in Search of Antibiotic Resistance.</title>
        <authorList>
            <person name="Bucka-Kolendo J."/>
            <person name="Kiousi D.E."/>
            <person name="Dekowska A."/>
            <person name="Mikolajczuk-Szczyrba A."/>
            <person name="Karadedos D.M."/>
            <person name="Michael P."/>
            <person name="Galanis A."/>
            <person name="Sokolowska B."/>
        </authorList>
    </citation>
    <scope>NUCLEOTIDE SEQUENCE [LARGE SCALE GENOMIC DNA]</scope>
    <source>
        <strain evidence="2 3">KKP 3000</strain>
    </source>
</reference>
<dbReference type="InterPro" id="IPR001633">
    <property type="entry name" value="EAL_dom"/>
</dbReference>
<dbReference type="SUPFAM" id="SSF141868">
    <property type="entry name" value="EAL domain-like"/>
    <property type="match status" value="1"/>
</dbReference>
<evidence type="ECO:0000313" key="2">
    <source>
        <dbReference type="EMBL" id="MFB5191904.1"/>
    </source>
</evidence>
<evidence type="ECO:0000259" key="1">
    <source>
        <dbReference type="PROSITE" id="PS50883"/>
    </source>
</evidence>
<dbReference type="PANTHER" id="PTHR33121:SF76">
    <property type="entry name" value="SIGNALING PROTEIN"/>
    <property type="match status" value="1"/>
</dbReference>
<dbReference type="RefSeq" id="WP_275475017.1">
    <property type="nucleotide sequence ID" value="NZ_CP162940.1"/>
</dbReference>
<dbReference type="EMBL" id="JBDXSU010000015">
    <property type="protein sequence ID" value="MFB5191904.1"/>
    <property type="molecule type" value="Genomic_DNA"/>
</dbReference>
<dbReference type="PANTHER" id="PTHR33121">
    <property type="entry name" value="CYCLIC DI-GMP PHOSPHODIESTERASE PDEF"/>
    <property type="match status" value="1"/>
</dbReference>
<dbReference type="Proteomes" id="UP001579974">
    <property type="component" value="Unassembled WGS sequence"/>
</dbReference>
<evidence type="ECO:0000313" key="3">
    <source>
        <dbReference type="Proteomes" id="UP001579974"/>
    </source>
</evidence>
<dbReference type="SMART" id="SM00052">
    <property type="entry name" value="EAL"/>
    <property type="match status" value="1"/>
</dbReference>
<accession>A0ABV5AI05</accession>
<dbReference type="Pfam" id="PF00563">
    <property type="entry name" value="EAL"/>
    <property type="match status" value="1"/>
</dbReference>
<dbReference type="PROSITE" id="PS50883">
    <property type="entry name" value="EAL"/>
    <property type="match status" value="1"/>
</dbReference>
<feature type="domain" description="EAL" evidence="1">
    <location>
        <begin position="4"/>
        <end position="247"/>
    </location>
</feature>
<keyword evidence="3" id="KW-1185">Reference proteome</keyword>
<sequence>MLNRAVESNQLSYVIKHNMYQHFYQPLYRLQRQCLVGYEALLRSEPPISPEGLFRFAEKTNRLYQLDTESILLACASFSSSDRIKRDAELFLNIFPSTLVHPFFGSLLEEMVSNHAVLRIRIVFELGESEVIRDMGALRDAISCLHENGFRIAIDDVGKGMFSLQKILELEPDFIKLDRYFASDICRLINKQRMISLFVAYCEEGTQLILEGIETSEDLAMAKHLGVHIGQGFILGRPGSLENVPVA</sequence>
<dbReference type="InterPro" id="IPR050706">
    <property type="entry name" value="Cyclic-di-GMP_PDE-like"/>
</dbReference>